<organism evidence="2 3">
    <name type="scientific">Sinorhizobium psoraleae</name>
    <dbReference type="NCBI Taxonomy" id="520838"/>
    <lineage>
        <taxon>Bacteria</taxon>
        <taxon>Pseudomonadati</taxon>
        <taxon>Pseudomonadota</taxon>
        <taxon>Alphaproteobacteria</taxon>
        <taxon>Hyphomicrobiales</taxon>
        <taxon>Rhizobiaceae</taxon>
        <taxon>Sinorhizobium/Ensifer group</taxon>
        <taxon>Sinorhizobium</taxon>
    </lineage>
</organism>
<proteinExistence type="predicted"/>
<dbReference type="Pfam" id="PF13416">
    <property type="entry name" value="SBP_bac_8"/>
    <property type="match status" value="1"/>
</dbReference>
<name>A0ABT4KP45_9HYPH</name>
<protein>
    <submittedName>
        <fullName evidence="2">Extracellular solute-binding protein</fullName>
    </submittedName>
</protein>
<dbReference type="RefSeq" id="WP_269284829.1">
    <property type="nucleotide sequence ID" value="NZ_JAPVOI010000005.1"/>
</dbReference>
<dbReference type="Proteomes" id="UP001079430">
    <property type="component" value="Unassembled WGS sequence"/>
</dbReference>
<evidence type="ECO:0000313" key="3">
    <source>
        <dbReference type="Proteomes" id="UP001079430"/>
    </source>
</evidence>
<gene>
    <name evidence="2" type="ORF">O3W52_24450</name>
</gene>
<evidence type="ECO:0000313" key="2">
    <source>
        <dbReference type="EMBL" id="MCZ4093091.1"/>
    </source>
</evidence>
<dbReference type="InterPro" id="IPR006059">
    <property type="entry name" value="SBP"/>
</dbReference>
<reference evidence="2" key="1">
    <citation type="submission" date="2022-10" db="EMBL/GenBank/DDBJ databases">
        <title>Whole genome sequencing of three plant growth promoting bacteria isolated from Vachellia tortilis subsp. raddiana in Morocco.</title>
        <authorList>
            <person name="Hnini M."/>
            <person name="Zouagui R."/>
            <person name="Zouagui H."/>
            <person name="Chemao Elfihri M.-W."/>
            <person name="Ibrahimi A."/>
            <person name="Sbabou L."/>
            <person name="Aurag J."/>
        </authorList>
    </citation>
    <scope>NUCLEOTIDE SEQUENCE</scope>
    <source>
        <strain evidence="2">LMR678</strain>
    </source>
</reference>
<dbReference type="EMBL" id="JAPVOI010000005">
    <property type="protein sequence ID" value="MCZ4093091.1"/>
    <property type="molecule type" value="Genomic_DNA"/>
</dbReference>
<evidence type="ECO:0000256" key="1">
    <source>
        <dbReference type="ARBA" id="ARBA00022764"/>
    </source>
</evidence>
<accession>A0ABT4KP45</accession>
<dbReference type="SUPFAM" id="SSF53850">
    <property type="entry name" value="Periplasmic binding protein-like II"/>
    <property type="match status" value="1"/>
</dbReference>
<keyword evidence="1" id="KW-0574">Periplasm</keyword>
<dbReference type="Gene3D" id="3.40.190.10">
    <property type="entry name" value="Periplasmic binding protein-like II"/>
    <property type="match status" value="2"/>
</dbReference>
<sequence>MKKAMREYCSTPSKSQIGIKVVSVPTSTSEEGRAKVAAMIKSGNVTWDIFGDGDVEAEAPDHLTRADDISDFCTQFKDRSDLVPGSCRASSILFIRGATLIVYNKDQFPNGGPTTWKEFWDTKEFPGARAFSASASARTQLTAALFGRWSAQRQALFDGGGACLQEA</sequence>
<comment type="caution">
    <text evidence="2">The sequence shown here is derived from an EMBL/GenBank/DDBJ whole genome shotgun (WGS) entry which is preliminary data.</text>
</comment>
<keyword evidence="3" id="KW-1185">Reference proteome</keyword>